<keyword evidence="3" id="KW-1185">Reference proteome</keyword>
<dbReference type="Proteomes" id="UP000247551">
    <property type="component" value="Unassembled WGS sequence"/>
</dbReference>
<comment type="caution">
    <text evidence="2">The sequence shown here is derived from an EMBL/GenBank/DDBJ whole genome shotgun (WGS) entry which is preliminary data.</text>
</comment>
<accession>A0A318V863</accession>
<reference evidence="2 3" key="1">
    <citation type="submission" date="2018-06" db="EMBL/GenBank/DDBJ databases">
        <title>Genomic Encyclopedia of Type Strains, Phase III (KMG-III): the genomes of soil and plant-associated and newly described type strains.</title>
        <authorList>
            <person name="Whitman W."/>
        </authorList>
    </citation>
    <scope>NUCLEOTIDE SEQUENCE [LARGE SCALE GENOMIC DNA]</scope>
    <source>
        <strain evidence="2 3">CECT 7730</strain>
    </source>
</reference>
<dbReference type="RefSeq" id="WP_220032631.1">
    <property type="nucleotide sequence ID" value="NZ_QKLW01000003.1"/>
</dbReference>
<evidence type="ECO:0000313" key="3">
    <source>
        <dbReference type="Proteomes" id="UP000247551"/>
    </source>
</evidence>
<dbReference type="EMBL" id="QKLW01000003">
    <property type="protein sequence ID" value="PYF82495.1"/>
    <property type="molecule type" value="Genomic_DNA"/>
</dbReference>
<evidence type="ECO:0000256" key="1">
    <source>
        <dbReference type="SAM" id="MobiDB-lite"/>
    </source>
</evidence>
<evidence type="ECO:0000313" key="2">
    <source>
        <dbReference type="EMBL" id="PYF82495.1"/>
    </source>
</evidence>
<protein>
    <submittedName>
        <fullName evidence="2">Uncharacterized protein</fullName>
    </submittedName>
</protein>
<dbReference type="AlphaFoldDB" id="A0A318V863"/>
<feature type="region of interest" description="Disordered" evidence="1">
    <location>
        <begin position="1"/>
        <end position="78"/>
    </location>
</feature>
<sequence length="78" mass="8155">MSGGQTAGGRLASSIRESMDSGDDSMGHQEGDGSSDEQSPSFDSDSLGGQEGWINQSGGFSELSESDQEEARQAHADW</sequence>
<feature type="compositionally biased region" description="Basic and acidic residues" evidence="1">
    <location>
        <begin position="69"/>
        <end position="78"/>
    </location>
</feature>
<gene>
    <name evidence="2" type="ORF">DFP75_103323</name>
</gene>
<organism evidence="2 3">
    <name type="scientific">Marinomonas alcarazii</name>
    <dbReference type="NCBI Taxonomy" id="491949"/>
    <lineage>
        <taxon>Bacteria</taxon>
        <taxon>Pseudomonadati</taxon>
        <taxon>Pseudomonadota</taxon>
        <taxon>Gammaproteobacteria</taxon>
        <taxon>Oceanospirillales</taxon>
        <taxon>Oceanospirillaceae</taxon>
        <taxon>Marinomonas</taxon>
    </lineage>
</organism>
<name>A0A318V863_9GAMM</name>
<proteinExistence type="predicted"/>